<keyword evidence="5 16" id="KW-0732">Signal</keyword>
<dbReference type="InterPro" id="IPR025287">
    <property type="entry name" value="WAK_GUB"/>
</dbReference>
<keyword evidence="4" id="KW-0808">Transferase</keyword>
<dbReference type="Gene3D" id="2.10.25.10">
    <property type="entry name" value="Laminin"/>
    <property type="match status" value="2"/>
</dbReference>
<keyword evidence="11" id="KW-0325">Glycoprotein</keyword>
<keyword evidence="8" id="KW-0418">Kinase</keyword>
<dbReference type="InterPro" id="IPR018097">
    <property type="entry name" value="EGF_Ca-bd_CS"/>
</dbReference>
<comment type="catalytic activity">
    <reaction evidence="13">
        <text>L-threonyl-[protein] + ATP = O-phospho-L-threonyl-[protein] + ADP + H(+)</text>
        <dbReference type="Rhea" id="RHEA:46608"/>
        <dbReference type="Rhea" id="RHEA-COMP:11060"/>
        <dbReference type="Rhea" id="RHEA-COMP:11605"/>
        <dbReference type="ChEBI" id="CHEBI:15378"/>
        <dbReference type="ChEBI" id="CHEBI:30013"/>
        <dbReference type="ChEBI" id="CHEBI:30616"/>
        <dbReference type="ChEBI" id="CHEBI:61977"/>
        <dbReference type="ChEBI" id="CHEBI:456216"/>
    </reaction>
</comment>
<dbReference type="FunFam" id="2.10.25.10:FF:000038">
    <property type="entry name" value="Fibrillin 2"/>
    <property type="match status" value="1"/>
</dbReference>
<evidence type="ECO:0000256" key="8">
    <source>
        <dbReference type="ARBA" id="ARBA00022777"/>
    </source>
</evidence>
<feature type="transmembrane region" description="Helical" evidence="15">
    <location>
        <begin position="380"/>
        <end position="406"/>
    </location>
</feature>
<keyword evidence="15" id="KW-0812">Transmembrane</keyword>
<feature type="signal peptide" evidence="16">
    <location>
        <begin position="1"/>
        <end position="23"/>
    </location>
</feature>
<dbReference type="SUPFAM" id="SSF57184">
    <property type="entry name" value="Growth factor receptor domain"/>
    <property type="match status" value="1"/>
</dbReference>
<dbReference type="Pfam" id="PF00069">
    <property type="entry name" value="Pkinase"/>
    <property type="match status" value="1"/>
</dbReference>
<dbReference type="GO" id="GO:0005524">
    <property type="term" value="F:ATP binding"/>
    <property type="evidence" value="ECO:0007669"/>
    <property type="project" value="UniProtKB-KW"/>
</dbReference>
<dbReference type="InterPro" id="IPR000152">
    <property type="entry name" value="EGF-type_Asp/Asn_hydroxyl_site"/>
</dbReference>
<gene>
    <name evidence="19" type="ORF">ACJIZ3_002810</name>
</gene>
<feature type="chain" id="PRO_5044815003" evidence="16">
    <location>
        <begin position="24"/>
        <end position="787"/>
    </location>
</feature>
<evidence type="ECO:0000259" key="17">
    <source>
        <dbReference type="PROSITE" id="PS50011"/>
    </source>
</evidence>
<dbReference type="PANTHER" id="PTHR27005:SF468">
    <property type="entry name" value="OS01G0310500 PROTEIN"/>
    <property type="match status" value="1"/>
</dbReference>
<dbReference type="Pfam" id="PF07645">
    <property type="entry name" value="EGF_CA"/>
    <property type="match status" value="1"/>
</dbReference>
<evidence type="ECO:0000256" key="2">
    <source>
        <dbReference type="ARBA" id="ARBA00022527"/>
    </source>
</evidence>
<dbReference type="FunFam" id="1.10.510.10:FF:000084">
    <property type="entry name" value="Wall-associated receptor kinase 2"/>
    <property type="match status" value="1"/>
</dbReference>
<evidence type="ECO:0000256" key="15">
    <source>
        <dbReference type="SAM" id="Phobius"/>
    </source>
</evidence>
<dbReference type="InterPro" id="IPR008271">
    <property type="entry name" value="Ser/Thr_kinase_AS"/>
</dbReference>
<evidence type="ECO:0000256" key="13">
    <source>
        <dbReference type="ARBA" id="ARBA00047951"/>
    </source>
</evidence>
<comment type="catalytic activity">
    <reaction evidence="12">
        <text>L-seryl-[protein] + ATP = O-phospho-L-seryl-[protein] + ADP + H(+)</text>
        <dbReference type="Rhea" id="RHEA:17989"/>
        <dbReference type="Rhea" id="RHEA-COMP:9863"/>
        <dbReference type="Rhea" id="RHEA-COMP:11604"/>
        <dbReference type="ChEBI" id="CHEBI:15378"/>
        <dbReference type="ChEBI" id="CHEBI:29999"/>
        <dbReference type="ChEBI" id="CHEBI:30616"/>
        <dbReference type="ChEBI" id="CHEBI:83421"/>
        <dbReference type="ChEBI" id="CHEBI:456216"/>
    </reaction>
</comment>
<dbReference type="PROSITE" id="PS01186">
    <property type="entry name" value="EGF_2"/>
    <property type="match status" value="1"/>
</dbReference>
<name>A0ABD3UAT9_9LAMI</name>
<dbReference type="GO" id="GO:0004674">
    <property type="term" value="F:protein serine/threonine kinase activity"/>
    <property type="evidence" value="ECO:0007669"/>
    <property type="project" value="UniProtKB-KW"/>
</dbReference>
<evidence type="ECO:0000256" key="4">
    <source>
        <dbReference type="ARBA" id="ARBA00022679"/>
    </source>
</evidence>
<evidence type="ECO:0000256" key="7">
    <source>
        <dbReference type="ARBA" id="ARBA00022741"/>
    </source>
</evidence>
<evidence type="ECO:0000256" key="9">
    <source>
        <dbReference type="ARBA" id="ARBA00022840"/>
    </source>
</evidence>
<evidence type="ECO:0000256" key="3">
    <source>
        <dbReference type="ARBA" id="ARBA00022536"/>
    </source>
</evidence>
<dbReference type="InterPro" id="IPR000719">
    <property type="entry name" value="Prot_kinase_dom"/>
</dbReference>
<dbReference type="PROSITE" id="PS01187">
    <property type="entry name" value="EGF_CA"/>
    <property type="match status" value="1"/>
</dbReference>
<evidence type="ECO:0000256" key="14">
    <source>
        <dbReference type="PROSITE-ProRule" id="PRU00076"/>
    </source>
</evidence>
<protein>
    <submittedName>
        <fullName evidence="19">Uncharacterized protein</fullName>
    </submittedName>
</protein>
<evidence type="ECO:0000256" key="5">
    <source>
        <dbReference type="ARBA" id="ARBA00022729"/>
    </source>
</evidence>
<dbReference type="Gene3D" id="1.10.510.10">
    <property type="entry name" value="Transferase(Phosphotransferase) domain 1"/>
    <property type="match status" value="1"/>
</dbReference>
<evidence type="ECO:0000256" key="10">
    <source>
        <dbReference type="ARBA" id="ARBA00023157"/>
    </source>
</evidence>
<accession>A0ABD3UAT9</accession>
<evidence type="ECO:0000256" key="1">
    <source>
        <dbReference type="ARBA" id="ARBA00004479"/>
    </source>
</evidence>
<evidence type="ECO:0000256" key="6">
    <source>
        <dbReference type="ARBA" id="ARBA00022737"/>
    </source>
</evidence>
<keyword evidence="2" id="KW-0723">Serine/threonine-protein kinase</keyword>
<dbReference type="PROSITE" id="PS00108">
    <property type="entry name" value="PROTEIN_KINASE_ST"/>
    <property type="match status" value="1"/>
</dbReference>
<dbReference type="PANTHER" id="PTHR27005">
    <property type="entry name" value="WALL-ASSOCIATED RECEPTOR KINASE-LIKE 21"/>
    <property type="match status" value="1"/>
</dbReference>
<evidence type="ECO:0000259" key="18">
    <source>
        <dbReference type="PROSITE" id="PS50026"/>
    </source>
</evidence>
<feature type="domain" description="EGF-like" evidence="18">
    <location>
        <begin position="300"/>
        <end position="336"/>
    </location>
</feature>
<evidence type="ECO:0000313" key="19">
    <source>
        <dbReference type="EMBL" id="KAL3845407.1"/>
    </source>
</evidence>
<keyword evidence="10" id="KW-1015">Disulfide bond</keyword>
<evidence type="ECO:0000256" key="11">
    <source>
        <dbReference type="ARBA" id="ARBA00023180"/>
    </source>
</evidence>
<keyword evidence="9" id="KW-0067">ATP-binding</keyword>
<comment type="caution">
    <text evidence="14">Lacks conserved residue(s) required for the propagation of feature annotation.</text>
</comment>
<dbReference type="PROSITE" id="PS00010">
    <property type="entry name" value="ASX_HYDROXYL"/>
    <property type="match status" value="1"/>
</dbReference>
<dbReference type="AlphaFoldDB" id="A0ABD3UAT9"/>
<comment type="subcellular location">
    <subcellularLocation>
        <location evidence="1">Membrane</location>
        <topology evidence="1">Single-pass type I membrane protein</topology>
    </subcellularLocation>
</comment>
<comment type="caution">
    <text evidence="19">The sequence shown here is derived from an EMBL/GenBank/DDBJ whole genome shotgun (WGS) entry which is preliminary data.</text>
</comment>
<keyword evidence="20" id="KW-1185">Reference proteome</keyword>
<dbReference type="SUPFAM" id="SSF56112">
    <property type="entry name" value="Protein kinase-like (PK-like)"/>
    <property type="match status" value="1"/>
</dbReference>
<reference evidence="19 20" key="1">
    <citation type="submission" date="2024-12" db="EMBL/GenBank/DDBJ databases">
        <title>The unique morphological basis and parallel evolutionary history of personate flowers in Penstemon.</title>
        <authorList>
            <person name="Depatie T.H."/>
            <person name="Wessinger C.A."/>
        </authorList>
    </citation>
    <scope>NUCLEOTIDE SEQUENCE [LARGE SCALE GENOMIC DNA]</scope>
    <source>
        <strain evidence="19">WTNN_2</strain>
        <tissue evidence="19">Leaf</tissue>
    </source>
</reference>
<dbReference type="Pfam" id="PF13947">
    <property type="entry name" value="GUB_WAK_bind"/>
    <property type="match status" value="1"/>
</dbReference>
<evidence type="ECO:0000256" key="16">
    <source>
        <dbReference type="SAM" id="SignalP"/>
    </source>
</evidence>
<dbReference type="PROSITE" id="PS50011">
    <property type="entry name" value="PROTEIN_KINASE_DOM"/>
    <property type="match status" value="1"/>
</dbReference>
<dbReference type="CDD" id="cd14066">
    <property type="entry name" value="STKc_IRAK"/>
    <property type="match status" value="1"/>
</dbReference>
<keyword evidence="15" id="KW-0472">Membrane</keyword>
<keyword evidence="7" id="KW-0547">Nucleotide-binding</keyword>
<dbReference type="PROSITE" id="PS50026">
    <property type="entry name" value="EGF_3"/>
    <property type="match status" value="1"/>
</dbReference>
<evidence type="ECO:0000256" key="12">
    <source>
        <dbReference type="ARBA" id="ARBA00047558"/>
    </source>
</evidence>
<dbReference type="InterPro" id="IPR045274">
    <property type="entry name" value="WAK-like"/>
</dbReference>
<dbReference type="InterPro" id="IPR001881">
    <property type="entry name" value="EGF-like_Ca-bd_dom"/>
</dbReference>
<dbReference type="CDD" id="cd00054">
    <property type="entry name" value="EGF_CA"/>
    <property type="match status" value="1"/>
</dbReference>
<dbReference type="SMART" id="SM00179">
    <property type="entry name" value="EGF_CA"/>
    <property type="match status" value="1"/>
</dbReference>
<keyword evidence="3 14" id="KW-0245">EGF-like domain</keyword>
<dbReference type="InterPro" id="IPR009030">
    <property type="entry name" value="Growth_fac_rcpt_cys_sf"/>
</dbReference>
<organism evidence="19 20">
    <name type="scientific">Penstemon smallii</name>
    <dbReference type="NCBI Taxonomy" id="265156"/>
    <lineage>
        <taxon>Eukaryota</taxon>
        <taxon>Viridiplantae</taxon>
        <taxon>Streptophyta</taxon>
        <taxon>Embryophyta</taxon>
        <taxon>Tracheophyta</taxon>
        <taxon>Spermatophyta</taxon>
        <taxon>Magnoliopsida</taxon>
        <taxon>eudicotyledons</taxon>
        <taxon>Gunneridae</taxon>
        <taxon>Pentapetalae</taxon>
        <taxon>asterids</taxon>
        <taxon>lamiids</taxon>
        <taxon>Lamiales</taxon>
        <taxon>Plantaginaceae</taxon>
        <taxon>Cheloneae</taxon>
        <taxon>Penstemon</taxon>
    </lineage>
</organism>
<keyword evidence="15" id="KW-1133">Transmembrane helix</keyword>
<dbReference type="GO" id="GO:0016020">
    <property type="term" value="C:membrane"/>
    <property type="evidence" value="ECO:0007669"/>
    <property type="project" value="UniProtKB-SubCell"/>
</dbReference>
<evidence type="ECO:0000313" key="20">
    <source>
        <dbReference type="Proteomes" id="UP001634393"/>
    </source>
</evidence>
<dbReference type="SMART" id="SM00220">
    <property type="entry name" value="S_TKc"/>
    <property type="match status" value="1"/>
</dbReference>
<dbReference type="InterPro" id="IPR011009">
    <property type="entry name" value="Kinase-like_dom_sf"/>
</dbReference>
<keyword evidence="6" id="KW-0677">Repeat</keyword>
<dbReference type="InterPro" id="IPR000742">
    <property type="entry name" value="EGF"/>
</dbReference>
<sequence length="787" mass="86949">MKLMICCSIIYFIIIVNLPGTESQLNRSIHPAAGCEESCGSFKIPYPFGIREDCFLNTDFKLTCGNTSSIPPITYWQGYQVLNISIEDAEMRILTYVASDCYTSTGTNNGSITSIAITWKSFPFSHARNRFVALGCDTIARLTETDNLVVQNAYTMMGCMSFCLTNNSVEDGVCSGAGCCESSIPKGLFGFNISIGSENNHVSSLTEFNPCSFSFLAADDFYNFSIADLRSNSFRGTSVVPTILDWSVVNTCNESQKNLTTYACGNNSFCKDSDRGMRVDTYVCHCSPGYRGNPYLGCQDVDECQDSSTHNCDKTSACVNTDGGYYCSCPKGYEGDGQRDGSGCTVVLSYLGAHLQTLMNVSIRDSMTAKEGALTHLEAILVLLATRIGVAAIVVIIGGTFLFWGLRKRKLIQLKEKFFEQNGGFLLQQLVEQKELTSNMLKIFTAEELKTATKNYDDSLIAGRGGFGTVYKGTLLDGSLVAIKKSKQTDVDVDEAQVKQFISEVVVLCQVNNRNIVRILGCCLETPSPLLVYEFVSNGTLFEHLHNKEGKSLSKGTLSWETRLKIATQTAGVLSYLHSQAVTPIIHRDIKSTNILLDENLNPKVSDFGASKLIAYDEMEVCTMVQGTLGYLDPEYLQTSQLTEKSDVYSFGVVLVELLTGQKAIRFNKSETERSLAKYFLSALQENRLVEVLERRVVEEGSVELLREVANIARCCLSLKGEERPNMKQVAMELEGLRKMGVDKHFSSWDVAEFHSEEDSVYLLGESVENYDSIKNQVVITIPPDGR</sequence>
<feature type="domain" description="Protein kinase" evidence="17">
    <location>
        <begin position="456"/>
        <end position="737"/>
    </location>
</feature>
<proteinExistence type="predicted"/>
<dbReference type="Gene3D" id="3.30.200.20">
    <property type="entry name" value="Phosphorylase Kinase, domain 1"/>
    <property type="match status" value="1"/>
</dbReference>
<dbReference type="InterPro" id="IPR049883">
    <property type="entry name" value="NOTCH1_EGF-like"/>
</dbReference>
<dbReference type="SMART" id="SM00181">
    <property type="entry name" value="EGF"/>
    <property type="match status" value="2"/>
</dbReference>
<dbReference type="EMBL" id="JBJXBP010000002">
    <property type="protein sequence ID" value="KAL3845407.1"/>
    <property type="molecule type" value="Genomic_DNA"/>
</dbReference>
<dbReference type="Proteomes" id="UP001634393">
    <property type="component" value="Unassembled WGS sequence"/>
</dbReference>